<dbReference type="STRING" id="198616.SAMN05216193_101194"/>
<feature type="domain" description="PilZ" evidence="1">
    <location>
        <begin position="7"/>
        <end position="87"/>
    </location>
</feature>
<reference evidence="3" key="1">
    <citation type="submission" date="2016-10" db="EMBL/GenBank/DDBJ databases">
        <authorList>
            <person name="Varghese N."/>
            <person name="Submissions S."/>
        </authorList>
    </citation>
    <scope>NUCLEOTIDE SEQUENCE [LARGE SCALE GENOMIC DNA]</scope>
    <source>
        <strain evidence="3">JCM 21621</strain>
    </source>
</reference>
<evidence type="ECO:0000313" key="2">
    <source>
        <dbReference type="EMBL" id="SDN12187.1"/>
    </source>
</evidence>
<dbReference type="EMBL" id="FNIJ01000001">
    <property type="protein sequence ID" value="SDN12187.1"/>
    <property type="molecule type" value="Genomic_DNA"/>
</dbReference>
<evidence type="ECO:0000259" key="1">
    <source>
        <dbReference type="Pfam" id="PF07238"/>
    </source>
</evidence>
<dbReference type="Gene3D" id="2.40.10.220">
    <property type="entry name" value="predicted glycosyltransferase like domains"/>
    <property type="match status" value="1"/>
</dbReference>
<dbReference type="RefSeq" id="WP_084310448.1">
    <property type="nucleotide sequence ID" value="NZ_FNIJ01000001.1"/>
</dbReference>
<proteinExistence type="predicted"/>
<dbReference type="OrthoDB" id="8906365at2"/>
<protein>
    <submittedName>
        <fullName evidence="2">PilZ domain-containing protein</fullName>
    </submittedName>
</protein>
<gene>
    <name evidence="2" type="ORF">SAMN05216193_101194</name>
</gene>
<dbReference type="Pfam" id="PF07238">
    <property type="entry name" value="PilZ"/>
    <property type="match status" value="1"/>
</dbReference>
<sequence length="139" mass="15969">MRQFLSHPCDLPVELLIRRETVFPRQRLHNSSLGGVACNSPRGFRRGTQVEVHIPLLGDAARYEGVIAWSRKQASDYLVGIAFLDEESMFRARMVEQICHIEHYRRKQERELGAPLPAERTALEWIAQHAANFPLYCAV</sequence>
<evidence type="ECO:0000313" key="3">
    <source>
        <dbReference type="Proteomes" id="UP000242957"/>
    </source>
</evidence>
<dbReference type="GO" id="GO:0035438">
    <property type="term" value="F:cyclic-di-GMP binding"/>
    <property type="evidence" value="ECO:0007669"/>
    <property type="project" value="InterPro"/>
</dbReference>
<keyword evidence="3" id="KW-1185">Reference proteome</keyword>
<dbReference type="SUPFAM" id="SSF141371">
    <property type="entry name" value="PilZ domain-like"/>
    <property type="match status" value="1"/>
</dbReference>
<dbReference type="AlphaFoldDB" id="A0A1G9YTE5"/>
<organism evidence="2 3">
    <name type="scientific">Pseudomonas jinjuensis</name>
    <dbReference type="NCBI Taxonomy" id="198616"/>
    <lineage>
        <taxon>Bacteria</taxon>
        <taxon>Pseudomonadati</taxon>
        <taxon>Pseudomonadota</taxon>
        <taxon>Gammaproteobacteria</taxon>
        <taxon>Pseudomonadales</taxon>
        <taxon>Pseudomonadaceae</taxon>
        <taxon>Pseudomonas</taxon>
    </lineage>
</organism>
<name>A0A1G9YTE5_9PSED</name>
<accession>A0A1G9YTE5</accession>
<dbReference type="Proteomes" id="UP000242957">
    <property type="component" value="Unassembled WGS sequence"/>
</dbReference>
<dbReference type="InterPro" id="IPR009875">
    <property type="entry name" value="PilZ_domain"/>
</dbReference>